<accession>A0ABV6HF84</accession>
<feature type="transmembrane region" description="Helical" evidence="10">
    <location>
        <begin position="321"/>
        <end position="339"/>
    </location>
</feature>
<dbReference type="PANTHER" id="PTHR43298">
    <property type="entry name" value="MULTIDRUG RESISTANCE PROTEIN NORM-RELATED"/>
    <property type="match status" value="1"/>
</dbReference>
<dbReference type="InterPro" id="IPR002528">
    <property type="entry name" value="MATE_fam"/>
</dbReference>
<evidence type="ECO:0000256" key="7">
    <source>
        <dbReference type="ARBA" id="ARBA00023065"/>
    </source>
</evidence>
<comment type="caution">
    <text evidence="11">The sequence shown here is derived from an EMBL/GenBank/DDBJ whole genome shotgun (WGS) entry which is preliminary data.</text>
</comment>
<dbReference type="EMBL" id="JBHLWO010000001">
    <property type="protein sequence ID" value="MFC0317552.1"/>
    <property type="molecule type" value="Genomic_DNA"/>
</dbReference>
<evidence type="ECO:0000313" key="11">
    <source>
        <dbReference type="EMBL" id="MFC0317552.1"/>
    </source>
</evidence>
<feature type="transmembrane region" description="Helical" evidence="10">
    <location>
        <begin position="419"/>
        <end position="440"/>
    </location>
</feature>
<evidence type="ECO:0000256" key="5">
    <source>
        <dbReference type="ARBA" id="ARBA00022692"/>
    </source>
</evidence>
<dbReference type="CDD" id="cd13131">
    <property type="entry name" value="MATE_NorM_like"/>
    <property type="match status" value="1"/>
</dbReference>
<feature type="transmembrane region" description="Helical" evidence="10">
    <location>
        <begin position="392"/>
        <end position="413"/>
    </location>
</feature>
<evidence type="ECO:0000256" key="10">
    <source>
        <dbReference type="SAM" id="Phobius"/>
    </source>
</evidence>
<dbReference type="Pfam" id="PF01554">
    <property type="entry name" value="MatE"/>
    <property type="match status" value="2"/>
</dbReference>
<keyword evidence="12" id="KW-1185">Reference proteome</keyword>
<protein>
    <recommendedName>
        <fullName evidence="9">Multidrug-efflux transporter</fullName>
    </recommendedName>
</protein>
<feature type="transmembrane region" description="Helical" evidence="10">
    <location>
        <begin position="194"/>
        <end position="215"/>
    </location>
</feature>
<feature type="transmembrane region" description="Helical" evidence="10">
    <location>
        <begin position="90"/>
        <end position="109"/>
    </location>
</feature>
<dbReference type="InterPro" id="IPR048279">
    <property type="entry name" value="MdtK-like"/>
</dbReference>
<evidence type="ECO:0000256" key="2">
    <source>
        <dbReference type="ARBA" id="ARBA00022448"/>
    </source>
</evidence>
<feature type="transmembrane region" description="Helical" evidence="10">
    <location>
        <begin position="161"/>
        <end position="182"/>
    </location>
</feature>
<keyword evidence="4" id="KW-1003">Cell membrane</keyword>
<evidence type="ECO:0000256" key="4">
    <source>
        <dbReference type="ARBA" id="ARBA00022475"/>
    </source>
</evidence>
<evidence type="ECO:0000256" key="9">
    <source>
        <dbReference type="ARBA" id="ARBA00031636"/>
    </source>
</evidence>
<dbReference type="NCBIfam" id="TIGR00797">
    <property type="entry name" value="matE"/>
    <property type="match status" value="1"/>
</dbReference>
<name>A0ABV6HF84_9SPHI</name>
<feature type="transmembrane region" description="Helical" evidence="10">
    <location>
        <begin position="129"/>
        <end position="149"/>
    </location>
</feature>
<keyword evidence="3" id="KW-0050">Antiport</keyword>
<dbReference type="PIRSF" id="PIRSF006603">
    <property type="entry name" value="DinF"/>
    <property type="match status" value="1"/>
</dbReference>
<dbReference type="PANTHER" id="PTHR43298:SF2">
    <property type="entry name" value="FMN_FAD EXPORTER YEEO-RELATED"/>
    <property type="match status" value="1"/>
</dbReference>
<comment type="subcellular location">
    <subcellularLocation>
        <location evidence="1">Cell membrane</location>
        <topology evidence="1">Multi-pass membrane protein</topology>
    </subcellularLocation>
</comment>
<reference evidence="11 12" key="1">
    <citation type="submission" date="2024-09" db="EMBL/GenBank/DDBJ databases">
        <authorList>
            <person name="Sun Q."/>
            <person name="Mori K."/>
        </authorList>
    </citation>
    <scope>NUCLEOTIDE SEQUENCE [LARGE SCALE GENOMIC DNA]</scope>
    <source>
        <strain evidence="11 12">CCM 7765</strain>
    </source>
</reference>
<feature type="transmembrane region" description="Helical" evidence="10">
    <location>
        <begin position="47"/>
        <end position="69"/>
    </location>
</feature>
<organism evidence="11 12">
    <name type="scientific">Olivibacter oleidegradans</name>
    <dbReference type="NCBI Taxonomy" id="760123"/>
    <lineage>
        <taxon>Bacteria</taxon>
        <taxon>Pseudomonadati</taxon>
        <taxon>Bacteroidota</taxon>
        <taxon>Sphingobacteriia</taxon>
        <taxon>Sphingobacteriales</taxon>
        <taxon>Sphingobacteriaceae</taxon>
        <taxon>Olivibacter</taxon>
    </lineage>
</organism>
<evidence type="ECO:0000256" key="1">
    <source>
        <dbReference type="ARBA" id="ARBA00004651"/>
    </source>
</evidence>
<dbReference type="Proteomes" id="UP001589774">
    <property type="component" value="Unassembled WGS sequence"/>
</dbReference>
<dbReference type="RefSeq" id="WP_130854549.1">
    <property type="nucleotide sequence ID" value="NZ_JBHLWO010000001.1"/>
</dbReference>
<dbReference type="InterPro" id="IPR050222">
    <property type="entry name" value="MATE_MdtK"/>
</dbReference>
<keyword evidence="7" id="KW-0406">Ion transport</keyword>
<feature type="transmembrane region" description="Helical" evidence="10">
    <location>
        <begin position="359"/>
        <end position="380"/>
    </location>
</feature>
<sequence length="454" mass="49581">MHGLGLLRNEAGKTLKLAGPIILGELAQMALSLIDTAMVGSVSYKQLAAAALVMSVVNIPFVLGIGMTMSVSQMVAMAHGRNDAQKVSHYLYNGFILCSFTAIIISLGLECSKDILFHLKQDPEVAEMAVPFLRIIGISIIPMMLFMTLKQFTDGLEYTRTAMTLSLIALPLNAFLNWLLIFGNWGLPRLELVGAAWGTLITRTLIFLALTFTILKHKTFKRYMAAGRTHWKFSWHTIKELLRIGIPSSLQAGMEVGVFAVSAILVGTIGAVEQAAHQIAMNCAAFTFMVSMGLAQGGSIRVSNAYGRNDWNHILTIGKSSILTALCYGVLCFVIFISFNDFLPMLFNDNVEVVKLASYLLIFAAIFQISDATQAISVGLLRGAKDVKIPTFLVGIAYWVVGLPIGYFLAFNLDMKAPGIWTGLIIGLSLVSIFLSIRFLRLKKHIAITDGMSL</sequence>
<evidence type="ECO:0000256" key="6">
    <source>
        <dbReference type="ARBA" id="ARBA00022989"/>
    </source>
</evidence>
<proteinExistence type="predicted"/>
<evidence type="ECO:0000256" key="8">
    <source>
        <dbReference type="ARBA" id="ARBA00023136"/>
    </source>
</evidence>
<keyword evidence="8 10" id="KW-0472">Membrane</keyword>
<keyword evidence="6 10" id="KW-1133">Transmembrane helix</keyword>
<keyword evidence="5 10" id="KW-0812">Transmembrane</keyword>
<gene>
    <name evidence="11" type="ORF">ACFFI0_04490</name>
</gene>
<keyword evidence="2" id="KW-0813">Transport</keyword>
<evidence type="ECO:0000313" key="12">
    <source>
        <dbReference type="Proteomes" id="UP001589774"/>
    </source>
</evidence>
<evidence type="ECO:0000256" key="3">
    <source>
        <dbReference type="ARBA" id="ARBA00022449"/>
    </source>
</evidence>